<name>A0A382X7D7_9ZZZZ</name>
<proteinExistence type="predicted"/>
<evidence type="ECO:0008006" key="2">
    <source>
        <dbReference type="Google" id="ProtNLM"/>
    </source>
</evidence>
<feature type="non-terminal residue" evidence="1">
    <location>
        <position position="272"/>
    </location>
</feature>
<sequence>TLEMMDRFVLGDGAKASWDGLIDEVAVWTSTLTAENAVWLAKNSIAWLGLENGLVAYYPFNGNANDESGNGNDGEVNGATLTADRNGGESKAYSFDGVSSYIKINNSENLNPNYITLNVWISLREINENFKEHALIHKPRNLIPYALYVNSKNQGIEKGNLSFYFSDAGPRHTPNGISDGGFALSVDEWTMATVTYDGKKINTYNNGEKVITYNVERYPKLWSSNYPVIIGALVIENEDIRSEFFNGQLDDIRIYNRALSEAEVAALYELEK</sequence>
<protein>
    <recommendedName>
        <fullName evidence="2">LamG-like jellyroll fold domain-containing protein</fullName>
    </recommendedName>
</protein>
<dbReference type="Pfam" id="PF13385">
    <property type="entry name" value="Laminin_G_3"/>
    <property type="match status" value="1"/>
</dbReference>
<dbReference type="SUPFAM" id="SSF49899">
    <property type="entry name" value="Concanavalin A-like lectins/glucanases"/>
    <property type="match status" value="1"/>
</dbReference>
<organism evidence="1">
    <name type="scientific">marine metagenome</name>
    <dbReference type="NCBI Taxonomy" id="408172"/>
    <lineage>
        <taxon>unclassified sequences</taxon>
        <taxon>metagenomes</taxon>
        <taxon>ecological metagenomes</taxon>
    </lineage>
</organism>
<dbReference type="AlphaFoldDB" id="A0A382X7D7"/>
<accession>A0A382X7D7</accession>
<dbReference type="InterPro" id="IPR013320">
    <property type="entry name" value="ConA-like_dom_sf"/>
</dbReference>
<dbReference type="PANTHER" id="PTHR47635:SF2">
    <property type="entry name" value="LAMG-LIKE JELLYROLL FOLD DOMAIN-CONTAINING PROTEIN"/>
    <property type="match status" value="1"/>
</dbReference>
<dbReference type="EMBL" id="UINC01165467">
    <property type="protein sequence ID" value="SVD66873.1"/>
    <property type="molecule type" value="Genomic_DNA"/>
</dbReference>
<feature type="non-terminal residue" evidence="1">
    <location>
        <position position="1"/>
    </location>
</feature>
<reference evidence="1" key="1">
    <citation type="submission" date="2018-05" db="EMBL/GenBank/DDBJ databases">
        <authorList>
            <person name="Lanie J.A."/>
            <person name="Ng W.-L."/>
            <person name="Kazmierczak K.M."/>
            <person name="Andrzejewski T.M."/>
            <person name="Davidsen T.M."/>
            <person name="Wayne K.J."/>
            <person name="Tettelin H."/>
            <person name="Glass J.I."/>
            <person name="Rusch D."/>
            <person name="Podicherti R."/>
            <person name="Tsui H.-C.T."/>
            <person name="Winkler M.E."/>
        </authorList>
    </citation>
    <scope>NUCLEOTIDE SEQUENCE</scope>
</reference>
<evidence type="ECO:0000313" key="1">
    <source>
        <dbReference type="EMBL" id="SVD66873.1"/>
    </source>
</evidence>
<dbReference type="Gene3D" id="2.60.120.200">
    <property type="match status" value="2"/>
</dbReference>
<dbReference type="PANTHER" id="PTHR47635">
    <property type="entry name" value="CUB DOMAIN-CONTAINING PROTEIN"/>
    <property type="match status" value="1"/>
</dbReference>
<gene>
    <name evidence="1" type="ORF">METZ01_LOCUS419727</name>
</gene>